<dbReference type="InterPro" id="IPR029044">
    <property type="entry name" value="Nucleotide-diphossugar_trans"/>
</dbReference>
<comment type="subcellular location">
    <subcellularLocation>
        <location evidence="1 17">Golgi apparatus membrane</location>
        <topology evidence="1 17">Single-pass type II membrane protein</topology>
    </subcellularLocation>
</comment>
<comment type="similarity">
    <text evidence="3 17">Belongs to the glycosyltransferase 13 family.</text>
</comment>
<evidence type="ECO:0000256" key="16">
    <source>
        <dbReference type="ARBA" id="ARBA00049421"/>
    </source>
</evidence>
<keyword evidence="12 17" id="KW-0464">Manganese</keyword>
<dbReference type="EC" id="2.4.1.101" evidence="14 17"/>
<dbReference type="Gene3D" id="3.90.550.10">
    <property type="entry name" value="Spore Coat Polysaccharide Biosynthesis Protein SpsA, Chain A"/>
    <property type="match status" value="1"/>
</dbReference>
<evidence type="ECO:0000256" key="13">
    <source>
        <dbReference type="ARBA" id="ARBA00037706"/>
    </source>
</evidence>
<dbReference type="GO" id="GO:0030145">
    <property type="term" value="F:manganese ion binding"/>
    <property type="evidence" value="ECO:0007669"/>
    <property type="project" value="UniProtKB-UniRule"/>
</dbReference>
<reference evidence="19" key="1">
    <citation type="submission" date="2020-04" db="EMBL/GenBank/DDBJ databases">
        <authorList>
            <person name="Neveu A P."/>
        </authorList>
    </citation>
    <scope>NUCLEOTIDE SEQUENCE</scope>
    <source>
        <tissue evidence="19">Whole embryo</tissue>
    </source>
</reference>
<dbReference type="SUPFAM" id="SSF53448">
    <property type="entry name" value="Nucleotide-diphospho-sugar transferases"/>
    <property type="match status" value="1"/>
</dbReference>
<gene>
    <name evidence="19" type="primary">Mgat1</name>
</gene>
<evidence type="ECO:0000256" key="5">
    <source>
        <dbReference type="ARBA" id="ARBA00022679"/>
    </source>
</evidence>
<evidence type="ECO:0000256" key="1">
    <source>
        <dbReference type="ARBA" id="ARBA00004323"/>
    </source>
</evidence>
<keyword evidence="11" id="KW-0472">Membrane</keyword>
<dbReference type="InterPro" id="IPR004139">
    <property type="entry name" value="Glyco_trans_13"/>
</dbReference>
<dbReference type="InterPro" id="IPR052261">
    <property type="entry name" value="Glycosyltransferase_13"/>
</dbReference>
<dbReference type="FunFam" id="3.90.550.10:FF:000252">
    <property type="entry name" value="Protein O-linked-mannose beta-1,2-N-acetylglucosaminyltransferase 1"/>
    <property type="match status" value="1"/>
</dbReference>
<keyword evidence="10 17" id="KW-0333">Golgi apparatus</keyword>
<comment type="function">
    <text evidence="13 17">Initiates complex N-linked carbohydrate formation. Essential for the conversion of high-mannose to hybrid and complex N-glycans.</text>
</comment>
<keyword evidence="4 17" id="KW-0328">Glycosyltransferase</keyword>
<dbReference type="FunFam" id="3.10.180.20:FF:000001">
    <property type="entry name" value="alpha-1,3-mannosyl-glycoprotein 2-beta-N-acetylglucosaminyltransferase"/>
    <property type="match status" value="1"/>
</dbReference>
<evidence type="ECO:0000256" key="17">
    <source>
        <dbReference type="RuleBase" id="RU368119"/>
    </source>
</evidence>
<comment type="catalytic activity">
    <reaction evidence="16 17">
        <text>N(4)-(alpha-D-Man-(1-&gt;3)-[alpha-D-Man-(1-&gt;3)-[alpha-D-Man-(1-&gt;6)]-alpha-D-Man-(1-&gt;6)]-beta-D-Man-(1-&gt;4)-beta-D-GlcNAc-(1-&gt;4)-beta-D-GlcNAc)-L-asparaginyl-[protein] (N-glucan mannose isomer 5A1,2) + UDP-N-acetyl-alpha-D-glucosamine = N(4)-{beta-D-GlcNAc-(1-&gt;2)-alpha-D-Man-(1-&gt;3)-[alpha-D-Man-(1-&gt;3)-[alpha-D-Man-(1-&gt;6)]-alpha-D-Man-(1-&gt;6)]-beta-D-Man-(1-&gt;4)-beta-D-GlcNAc-(1-&gt;4)-beta-D-GlcNAc}-L-asparaginyl-[protein] + UDP + H(+)</text>
        <dbReference type="Rhea" id="RHEA:11456"/>
        <dbReference type="Rhea" id="RHEA-COMP:14367"/>
        <dbReference type="Rhea" id="RHEA-COMP:14368"/>
        <dbReference type="ChEBI" id="CHEBI:15378"/>
        <dbReference type="ChEBI" id="CHEBI:57705"/>
        <dbReference type="ChEBI" id="CHEBI:58223"/>
        <dbReference type="ChEBI" id="CHEBI:59087"/>
        <dbReference type="ChEBI" id="CHEBI:60625"/>
        <dbReference type="EC" id="2.4.1.101"/>
    </reaction>
</comment>
<evidence type="ECO:0000256" key="4">
    <source>
        <dbReference type="ARBA" id="ARBA00022676"/>
    </source>
</evidence>
<organism evidence="19">
    <name type="scientific">Phallusia mammillata</name>
    <dbReference type="NCBI Taxonomy" id="59560"/>
    <lineage>
        <taxon>Eukaryota</taxon>
        <taxon>Metazoa</taxon>
        <taxon>Chordata</taxon>
        <taxon>Tunicata</taxon>
        <taxon>Ascidiacea</taxon>
        <taxon>Phlebobranchia</taxon>
        <taxon>Ascidiidae</taxon>
        <taxon>Phallusia</taxon>
    </lineage>
</organism>
<dbReference type="AlphaFoldDB" id="A0A6F9DK14"/>
<keyword evidence="9" id="KW-1133">Transmembrane helix</keyword>
<evidence type="ECO:0000256" key="3">
    <source>
        <dbReference type="ARBA" id="ARBA00006492"/>
    </source>
</evidence>
<name>A0A6F9DK14_9ASCI</name>
<evidence type="ECO:0000256" key="8">
    <source>
        <dbReference type="ARBA" id="ARBA00022968"/>
    </source>
</evidence>
<proteinExistence type="evidence at transcript level"/>
<evidence type="ECO:0000256" key="18">
    <source>
        <dbReference type="SAM" id="MobiDB-lite"/>
    </source>
</evidence>
<evidence type="ECO:0000256" key="7">
    <source>
        <dbReference type="ARBA" id="ARBA00022723"/>
    </source>
</evidence>
<dbReference type="EMBL" id="LR787942">
    <property type="protein sequence ID" value="CAB3263804.1"/>
    <property type="molecule type" value="mRNA"/>
</dbReference>
<dbReference type="Pfam" id="PF03071">
    <property type="entry name" value="GNT-I"/>
    <property type="match status" value="1"/>
</dbReference>
<dbReference type="Gene3D" id="3.10.180.20">
    <property type="entry name" value="N-Acetylglucosaminyltransferase I, Domain 2"/>
    <property type="match status" value="1"/>
</dbReference>
<dbReference type="GO" id="GO:0003827">
    <property type="term" value="F:alpha-1,3-mannosylglycoprotein 2-beta-N-acetylglucosaminyltransferase activity"/>
    <property type="evidence" value="ECO:0007669"/>
    <property type="project" value="UniProtKB-UniRule"/>
</dbReference>
<accession>A0A6F9DK14</accession>
<evidence type="ECO:0000256" key="14">
    <source>
        <dbReference type="ARBA" id="ARBA00038949"/>
    </source>
</evidence>
<evidence type="ECO:0000256" key="15">
    <source>
        <dbReference type="ARBA" id="ARBA00041712"/>
    </source>
</evidence>
<comment type="pathway">
    <text evidence="2 17">Protein modification; protein glycosylation.</text>
</comment>
<comment type="cofactor">
    <cofactor evidence="17">
        <name>Mn(2+)</name>
        <dbReference type="ChEBI" id="CHEBI:29035"/>
    </cofactor>
    <text evidence="17">The cofactor is mostly bound to the substrate.</text>
</comment>
<evidence type="ECO:0000256" key="2">
    <source>
        <dbReference type="ARBA" id="ARBA00004922"/>
    </source>
</evidence>
<feature type="region of interest" description="Disordered" evidence="18">
    <location>
        <begin position="86"/>
        <end position="120"/>
    </location>
</feature>
<dbReference type="PANTHER" id="PTHR10468:SF0">
    <property type="entry name" value="ALPHA-1,3-MANNOSYL-GLYCOPROTEIN 2-BETA-N-ACETYLGLUCOSAMINYLTRANSFERASE"/>
    <property type="match status" value="1"/>
</dbReference>
<dbReference type="PANTHER" id="PTHR10468">
    <property type="entry name" value="PROTEIN O-LINKED-MANNOSE BETA-1,2-N-ACETYLGLUCOSAMINYLTRANSFERASE 1/ALPHA-1,3-MANNOSYL-GLYCOPROTEIN 2-BETA-N-ACETYLGLUCOSAMINYLTRANSFERASE"/>
    <property type="match status" value="1"/>
</dbReference>
<keyword evidence="6" id="KW-0812">Transmembrane</keyword>
<keyword evidence="5 19" id="KW-0808">Transferase</keyword>
<dbReference type="GO" id="GO:0006487">
    <property type="term" value="P:protein N-linked glycosylation"/>
    <property type="evidence" value="ECO:0007669"/>
    <property type="project" value="TreeGrafter"/>
</dbReference>
<evidence type="ECO:0000256" key="6">
    <source>
        <dbReference type="ARBA" id="ARBA00022692"/>
    </source>
</evidence>
<keyword evidence="8 17" id="KW-0735">Signal-anchor</keyword>
<evidence type="ECO:0000313" key="19">
    <source>
        <dbReference type="EMBL" id="CAB3263804.1"/>
    </source>
</evidence>
<evidence type="ECO:0000256" key="12">
    <source>
        <dbReference type="ARBA" id="ARBA00023211"/>
    </source>
</evidence>
<evidence type="ECO:0000256" key="11">
    <source>
        <dbReference type="ARBA" id="ARBA00023136"/>
    </source>
</evidence>
<evidence type="ECO:0000256" key="9">
    <source>
        <dbReference type="ARBA" id="ARBA00022989"/>
    </source>
</evidence>
<keyword evidence="7 17" id="KW-0479">Metal-binding</keyword>
<evidence type="ECO:0000256" key="10">
    <source>
        <dbReference type="ARBA" id="ARBA00023034"/>
    </source>
</evidence>
<protein>
    <recommendedName>
        <fullName evidence="14 17">Alpha-1,3-mannosyl-glycoprotein 2-beta-N-acetylglucosaminyltransferase</fullName>
        <shortName evidence="17">GNT-I</shortName>
        <shortName evidence="17">GlcNAc-T I</shortName>
        <ecNumber evidence="14 17">2.4.1.101</ecNumber>
    </recommendedName>
    <alternativeName>
        <fullName evidence="15 17">N-glycosyl-oligosaccharide-glycoprotein N-acetylglucosaminyltransferase I</fullName>
    </alternativeName>
</protein>
<sequence length="471" mass="54042">MRKKRLNSFIAVAVFAAILCFYWMFVRGVRSPQSTRGSRFSDHLLSPINEMSKAIMDNRSLLNHLKEHMAQLKKTKLHHKPMVPPVSAVKQPKTESTHIKVPKTKSPQAELPKTKSPPENHVEATQKNLIIPVLVMACNRPSVSRSLDLLIKYKAAFKSDQFPLFVSQDGNHQETMNVIKDYGDKLTYMQHTMLETISPKHFNLKGYYKLAAHYKWALNQVFSKVPTADAVIIVEDDLEISPDFFSYFQALHPLLKDPSLMCISAWNDNGKTNSIDATNGQTSLYRSDFFPGLGWMLSKDFWLELEPKWPAAFWDDWLREPDQRKDRSCIRPEISRTKTFGRVGVSNGQFYDKHLKFIKLNDIDVDWSKVDISYLHKDKYDKQFAEKIELLSSVSLSDLQTISPAETKEVKVLYSSAASFKMIAKTLDIMDDFKSGVPRTAYRGVVTTLFKGVRVYVAPDQNWTGYNPKWS</sequence>
<dbReference type="UniPathway" id="UPA00378"/>
<dbReference type="GO" id="GO:0000139">
    <property type="term" value="C:Golgi membrane"/>
    <property type="evidence" value="ECO:0007669"/>
    <property type="project" value="UniProtKB-SubCell"/>
</dbReference>